<organism evidence="3 4">
    <name type="scientific">Moraxella bovis</name>
    <dbReference type="NCBI Taxonomy" id="476"/>
    <lineage>
        <taxon>Bacteria</taxon>
        <taxon>Pseudomonadati</taxon>
        <taxon>Pseudomonadota</taxon>
        <taxon>Gammaproteobacteria</taxon>
        <taxon>Moraxellales</taxon>
        <taxon>Moraxellaceae</taxon>
        <taxon>Moraxella</taxon>
    </lineage>
</organism>
<dbReference type="KEGG" id="mboi:DQF64_05885"/>
<keyword evidence="1" id="KW-0812">Transmembrane</keyword>
<evidence type="ECO:0000256" key="1">
    <source>
        <dbReference type="SAM" id="Phobius"/>
    </source>
</evidence>
<evidence type="ECO:0000313" key="5">
    <source>
        <dbReference type="Proteomes" id="UP001163632"/>
    </source>
</evidence>
<evidence type="ECO:0000313" key="4">
    <source>
        <dbReference type="Proteomes" id="UP001163283"/>
    </source>
</evidence>
<sequence length="123" mass="14270">MIIFSIFLTIFLITSPSFIVIKIANRRKIPIWIAWILSIILVWLLIVFMAEFFHYQKTIYLNSFDLDDDGFFSGDEITPEQQQAMQRVSNDTGRALAPITGAIFSFIYNCVLFGIYAIFKKSR</sequence>
<evidence type="ECO:0000313" key="2">
    <source>
        <dbReference type="EMBL" id="UZA04253.1"/>
    </source>
</evidence>
<name>A0AAQ2T1L1_MORBO</name>
<protein>
    <submittedName>
        <fullName evidence="3">Uncharacterized protein</fullName>
    </submittedName>
</protein>
<proteinExistence type="predicted"/>
<accession>A0AAQ2T1L1</accession>
<keyword evidence="1" id="KW-0472">Membrane</keyword>
<dbReference type="AlphaFoldDB" id="A0AAQ2T1L1"/>
<dbReference type="Proteomes" id="UP001163283">
    <property type="component" value="Chromosome"/>
</dbReference>
<dbReference type="EMBL" id="CP087781">
    <property type="protein sequence ID" value="UZA52707.1"/>
    <property type="molecule type" value="Genomic_DNA"/>
</dbReference>
<feature type="transmembrane region" description="Helical" evidence="1">
    <location>
        <begin position="31"/>
        <end position="55"/>
    </location>
</feature>
<feature type="transmembrane region" description="Helical" evidence="1">
    <location>
        <begin position="95"/>
        <end position="119"/>
    </location>
</feature>
<keyword evidence="1" id="KW-1133">Transmembrane helix</keyword>
<reference evidence="3 4" key="1">
    <citation type="journal article" date="2022" name="BMC Microbiol.">
        <title>Whole genome sequencing of Moraxella bovis strains from North America reveals two genotypes with different genetic determinants.</title>
        <authorList>
            <person name="Wynn E.L."/>
            <person name="Hille M.M."/>
            <person name="Loy J.D."/>
            <person name="Schuller G."/>
            <person name="Kuhn K.L."/>
            <person name="Dickey A.M."/>
            <person name="Bono J.L."/>
            <person name="Clawson M.L."/>
        </authorList>
    </citation>
    <scope>NUCLEOTIDE SEQUENCE [LARGE SCALE GENOMIC DNA]</scope>
    <source>
        <strain evidence="2">SAM102599</strain>
        <strain evidence="3 4">SAM57978</strain>
    </source>
</reference>
<dbReference type="EMBL" id="CP087830">
    <property type="protein sequence ID" value="UZA04253.1"/>
    <property type="molecule type" value="Genomic_DNA"/>
</dbReference>
<gene>
    <name evidence="2" type="ORF">LP092_05805</name>
    <name evidence="3" type="ORF">LP129_06120</name>
</gene>
<dbReference type="RefSeq" id="WP_078273518.1">
    <property type="nucleotide sequence ID" value="NZ_CP030241.1"/>
</dbReference>
<dbReference type="Proteomes" id="UP001163632">
    <property type="component" value="Chromosome"/>
</dbReference>
<keyword evidence="5" id="KW-1185">Reference proteome</keyword>
<dbReference type="GeneID" id="77188896"/>
<evidence type="ECO:0000313" key="3">
    <source>
        <dbReference type="EMBL" id="UZA52707.1"/>
    </source>
</evidence>
<feature type="transmembrane region" description="Helical" evidence="1">
    <location>
        <begin position="6"/>
        <end position="24"/>
    </location>
</feature>